<gene>
    <name evidence="1" type="ORF">MGAL_10B064855</name>
</gene>
<dbReference type="AlphaFoldDB" id="A0A8B6BHV6"/>
<organism evidence="1 2">
    <name type="scientific">Mytilus galloprovincialis</name>
    <name type="common">Mediterranean mussel</name>
    <dbReference type="NCBI Taxonomy" id="29158"/>
    <lineage>
        <taxon>Eukaryota</taxon>
        <taxon>Metazoa</taxon>
        <taxon>Spiralia</taxon>
        <taxon>Lophotrochozoa</taxon>
        <taxon>Mollusca</taxon>
        <taxon>Bivalvia</taxon>
        <taxon>Autobranchia</taxon>
        <taxon>Pteriomorphia</taxon>
        <taxon>Mytilida</taxon>
        <taxon>Mytiloidea</taxon>
        <taxon>Mytilidae</taxon>
        <taxon>Mytilinae</taxon>
        <taxon>Mytilus</taxon>
    </lineage>
</organism>
<keyword evidence="2" id="KW-1185">Reference proteome</keyword>
<accession>A0A8B6BHV6</accession>
<proteinExistence type="predicted"/>
<dbReference type="Proteomes" id="UP000596742">
    <property type="component" value="Unassembled WGS sequence"/>
</dbReference>
<dbReference type="OrthoDB" id="6043948at2759"/>
<evidence type="ECO:0000313" key="1">
    <source>
        <dbReference type="EMBL" id="VDH90299.1"/>
    </source>
</evidence>
<comment type="caution">
    <text evidence="1">The sequence shown here is derived from an EMBL/GenBank/DDBJ whole genome shotgun (WGS) entry which is preliminary data.</text>
</comment>
<sequence>MQKLTRKNWKSEYIQAATVAILKYHPPESESNISKLVPDLGTITVENIQIQMPLLNIDQQGQFLVRDERKLSLKHSFPTRQLGNEVSIRSGCFISDDRLLLYQFRGKHLFVCKLDGSNFSVISLDYEPFNICLYDKNHAVVSLGDKGIQIINLRSLKPGRIIQVEGICFGITSVKDKIWVKNKLQTLTIVDINGKVLKVLHTKFNPYEICANQDGDVYCTDLYSKKVFLVSLDGKEREIYNSYALKDATSVAVDDRGDLYVTGLSSNNIHRISNDGQKHDIVLSAEDGINLPSSLSYNNETRELLVLNDHRKSIIIYKTQ</sequence>
<dbReference type="EMBL" id="UYJE01000122">
    <property type="protein sequence ID" value="VDH90299.1"/>
    <property type="molecule type" value="Genomic_DNA"/>
</dbReference>
<reference evidence="1" key="1">
    <citation type="submission" date="2018-11" db="EMBL/GenBank/DDBJ databases">
        <authorList>
            <person name="Alioto T."/>
            <person name="Alioto T."/>
        </authorList>
    </citation>
    <scope>NUCLEOTIDE SEQUENCE</scope>
</reference>
<evidence type="ECO:0000313" key="2">
    <source>
        <dbReference type="Proteomes" id="UP000596742"/>
    </source>
</evidence>
<evidence type="ECO:0008006" key="3">
    <source>
        <dbReference type="Google" id="ProtNLM"/>
    </source>
</evidence>
<dbReference type="Gene3D" id="2.120.10.30">
    <property type="entry name" value="TolB, C-terminal domain"/>
    <property type="match status" value="1"/>
</dbReference>
<name>A0A8B6BHV6_MYTGA</name>
<protein>
    <recommendedName>
        <fullName evidence="3">SMP-30/Gluconolactonase/LRE-like region domain-containing protein</fullName>
    </recommendedName>
</protein>
<dbReference type="SUPFAM" id="SSF101898">
    <property type="entry name" value="NHL repeat"/>
    <property type="match status" value="1"/>
</dbReference>
<dbReference type="InterPro" id="IPR011042">
    <property type="entry name" value="6-blade_b-propeller_TolB-like"/>
</dbReference>